<name>A0A655PSB4_VIBCL</name>
<dbReference type="AlphaFoldDB" id="A0A655PSB4"/>
<evidence type="ECO:0000313" key="1">
    <source>
        <dbReference type="EMBL" id="CSA26304.1"/>
    </source>
</evidence>
<dbReference type="EMBL" id="CWOW01000004">
    <property type="protein sequence ID" value="CSA26304.1"/>
    <property type="molecule type" value="Genomic_DNA"/>
</dbReference>
<gene>
    <name evidence="1" type="ORF">ERS013165_01165</name>
</gene>
<evidence type="ECO:0000313" key="2">
    <source>
        <dbReference type="Proteomes" id="UP000044806"/>
    </source>
</evidence>
<sequence>MVETLIAFGMLRRFVFWHHQNKLRCNVHSVDHFVFGCPRMQIHSMTNNRRCGGVEVLILQLSNRAAIDGICPLRRKFRHIKMIGTAANLFIWRECNRDIAMGNRRISKQDFHRGDDFSNPRFVICT</sequence>
<accession>A0A655PSB4</accession>
<organism evidence="1 2">
    <name type="scientific">Vibrio cholerae</name>
    <dbReference type="NCBI Taxonomy" id="666"/>
    <lineage>
        <taxon>Bacteria</taxon>
        <taxon>Pseudomonadati</taxon>
        <taxon>Pseudomonadota</taxon>
        <taxon>Gammaproteobacteria</taxon>
        <taxon>Vibrionales</taxon>
        <taxon>Vibrionaceae</taxon>
        <taxon>Vibrio</taxon>
    </lineage>
</organism>
<dbReference type="Proteomes" id="UP000044806">
    <property type="component" value="Unassembled WGS sequence"/>
</dbReference>
<proteinExistence type="predicted"/>
<protein>
    <submittedName>
        <fullName evidence="1">Uncharacterized protein</fullName>
    </submittedName>
</protein>
<reference evidence="1 2" key="1">
    <citation type="submission" date="2015-07" db="EMBL/GenBank/DDBJ databases">
        <authorList>
            <consortium name="Pathogen Informatics"/>
        </authorList>
    </citation>
    <scope>NUCLEOTIDE SEQUENCE [LARGE SCALE GENOMIC DNA]</scope>
    <source>
        <strain evidence="1 2">A51</strain>
    </source>
</reference>